<reference evidence="13" key="2">
    <citation type="submission" date="2025-08" db="UniProtKB">
        <authorList>
            <consortium name="RefSeq"/>
        </authorList>
    </citation>
    <scope>IDENTIFICATION</scope>
    <source>
        <tissue evidence="13">Young leaves</tissue>
    </source>
</reference>
<feature type="transmembrane region" description="Helical" evidence="8">
    <location>
        <begin position="294"/>
        <end position="315"/>
    </location>
</feature>
<dbReference type="AlphaFoldDB" id="A0A8B8LAD9"/>
<keyword evidence="4 9" id="KW-0732">Signal</keyword>
<dbReference type="GeneID" id="113863051"/>
<dbReference type="InterPro" id="IPR006593">
    <property type="entry name" value="Cyt_b561/ferric_Rdtase_TM"/>
</dbReference>
<gene>
    <name evidence="13" type="primary">LOC113863051</name>
</gene>
<dbReference type="PROSITE" id="PS50939">
    <property type="entry name" value="CYTOCHROME_B561"/>
    <property type="match status" value="1"/>
</dbReference>
<evidence type="ECO:0000259" key="10">
    <source>
        <dbReference type="PROSITE" id="PS50836"/>
    </source>
</evidence>
<dbReference type="Proteomes" id="UP000694853">
    <property type="component" value="Unplaced"/>
</dbReference>
<dbReference type="Pfam" id="PF03351">
    <property type="entry name" value="DOMON"/>
    <property type="match status" value="1"/>
</dbReference>
<reference evidence="12" key="1">
    <citation type="journal article" date="2019" name="Toxins">
        <title>Detection of Abrin-Like and Prepropulchellin-Like Toxin Genes and Transcripts Using Whole Genome Sequencing and Full-Length Transcript Sequencing of Abrus precatorius.</title>
        <authorList>
            <person name="Hovde B.T."/>
            <person name="Daligault H.E."/>
            <person name="Hanschen E.R."/>
            <person name="Kunde Y.A."/>
            <person name="Johnson M.B."/>
            <person name="Starkenburg S.R."/>
            <person name="Johnson S.L."/>
        </authorList>
    </citation>
    <scope>NUCLEOTIDE SEQUENCE [LARGE SCALE GENOMIC DNA]</scope>
</reference>
<dbReference type="PANTHER" id="PTHR23130:SF115">
    <property type="entry name" value="OS01G0680900 PROTEIN"/>
    <property type="match status" value="1"/>
</dbReference>
<evidence type="ECO:0000259" key="11">
    <source>
        <dbReference type="PROSITE" id="PS50939"/>
    </source>
</evidence>
<proteinExistence type="predicted"/>
<evidence type="ECO:0000256" key="9">
    <source>
        <dbReference type="SAM" id="SignalP"/>
    </source>
</evidence>
<evidence type="ECO:0000313" key="13">
    <source>
        <dbReference type="RefSeq" id="XP_027352238.1"/>
    </source>
</evidence>
<evidence type="ECO:0000256" key="2">
    <source>
        <dbReference type="ARBA" id="ARBA00022448"/>
    </source>
</evidence>
<keyword evidence="3 8" id="KW-0812">Transmembrane</keyword>
<keyword evidence="2" id="KW-0813">Transport</keyword>
<evidence type="ECO:0000256" key="8">
    <source>
        <dbReference type="SAM" id="Phobius"/>
    </source>
</evidence>
<dbReference type="SMART" id="SM00665">
    <property type="entry name" value="B561"/>
    <property type="match status" value="1"/>
</dbReference>
<feature type="transmembrane region" description="Helical" evidence="8">
    <location>
        <begin position="229"/>
        <end position="248"/>
    </location>
</feature>
<feature type="chain" id="PRO_5034256049" evidence="9">
    <location>
        <begin position="33"/>
        <end position="344"/>
    </location>
</feature>
<evidence type="ECO:0000313" key="12">
    <source>
        <dbReference type="Proteomes" id="UP000694853"/>
    </source>
</evidence>
<organism evidence="12 13">
    <name type="scientific">Abrus precatorius</name>
    <name type="common">Indian licorice</name>
    <name type="synonym">Glycine abrus</name>
    <dbReference type="NCBI Taxonomy" id="3816"/>
    <lineage>
        <taxon>Eukaryota</taxon>
        <taxon>Viridiplantae</taxon>
        <taxon>Streptophyta</taxon>
        <taxon>Embryophyta</taxon>
        <taxon>Tracheophyta</taxon>
        <taxon>Spermatophyta</taxon>
        <taxon>Magnoliopsida</taxon>
        <taxon>eudicotyledons</taxon>
        <taxon>Gunneridae</taxon>
        <taxon>Pentapetalae</taxon>
        <taxon>rosids</taxon>
        <taxon>fabids</taxon>
        <taxon>Fabales</taxon>
        <taxon>Fabaceae</taxon>
        <taxon>Papilionoideae</taxon>
        <taxon>50 kb inversion clade</taxon>
        <taxon>NPAAA clade</taxon>
        <taxon>indigoferoid/millettioid clade</taxon>
        <taxon>Abreae</taxon>
        <taxon>Abrus</taxon>
    </lineage>
</organism>
<dbReference type="CDD" id="cd09631">
    <property type="entry name" value="DOMON_DOH"/>
    <property type="match status" value="1"/>
</dbReference>
<keyword evidence="5" id="KW-0249">Electron transport</keyword>
<dbReference type="CDD" id="cd08760">
    <property type="entry name" value="Cyt_b561_FRRS1_like"/>
    <property type="match status" value="1"/>
</dbReference>
<evidence type="ECO:0000256" key="1">
    <source>
        <dbReference type="ARBA" id="ARBA00004370"/>
    </source>
</evidence>
<dbReference type="RefSeq" id="XP_027352238.1">
    <property type="nucleotide sequence ID" value="XM_027496437.1"/>
</dbReference>
<feature type="domain" description="Cytochrome b561" evidence="11">
    <location>
        <begin position="125"/>
        <end position="318"/>
    </location>
</feature>
<dbReference type="InterPro" id="IPR045266">
    <property type="entry name" value="DOH_DOMON"/>
</dbReference>
<evidence type="ECO:0000256" key="5">
    <source>
        <dbReference type="ARBA" id="ARBA00022982"/>
    </source>
</evidence>
<feature type="domain" description="DOMON" evidence="10">
    <location>
        <begin position="74"/>
        <end position="206"/>
    </location>
</feature>
<evidence type="ECO:0000256" key="3">
    <source>
        <dbReference type="ARBA" id="ARBA00022692"/>
    </source>
</evidence>
<feature type="transmembrane region" description="Helical" evidence="8">
    <location>
        <begin position="191"/>
        <end position="217"/>
    </location>
</feature>
<evidence type="ECO:0000256" key="7">
    <source>
        <dbReference type="ARBA" id="ARBA00023136"/>
    </source>
</evidence>
<dbReference type="PANTHER" id="PTHR23130">
    <property type="entry name" value="CYTOCHROME B561 AND DOMON DOMAIN-CONTAINING PROTEIN"/>
    <property type="match status" value="1"/>
</dbReference>
<evidence type="ECO:0000256" key="6">
    <source>
        <dbReference type="ARBA" id="ARBA00022989"/>
    </source>
</evidence>
<feature type="transmembrane region" description="Helical" evidence="8">
    <location>
        <begin position="269"/>
        <end position="288"/>
    </location>
</feature>
<keyword evidence="7 8" id="KW-0472">Membrane</keyword>
<dbReference type="SMART" id="SM00664">
    <property type="entry name" value="DoH"/>
    <property type="match status" value="1"/>
</dbReference>
<accession>A0A8B8LAD9</accession>
<feature type="transmembrane region" description="Helical" evidence="8">
    <location>
        <begin position="163"/>
        <end position="184"/>
    </location>
</feature>
<dbReference type="PROSITE" id="PS50836">
    <property type="entry name" value="DOMON"/>
    <property type="match status" value="1"/>
</dbReference>
<protein>
    <submittedName>
        <fullName evidence="13">Cytochrome b561 and DOMON domain-containing protein At3g61750 isoform X2</fullName>
    </submittedName>
</protein>
<keyword evidence="12" id="KW-1185">Reference proteome</keyword>
<sequence length="344" mass="38305">MAKPRSWTQIWPSFVRACILILVLNFKIIALADDNGSSDYASESTCKNTNYQIFLPPPYQNISYSSTICKPVWHTYELRYTKSGDTTTVILSAPYTVGWVGIGFSRDGMMTGSSAMVGWINKHGHAKIKQFYLRGRKQSEVIVEKGSTGPVSNGLIKMRKSHGIVGIIGWGLILPVGAIIARYFRHKDPLWFYLHSIIQFVGFAFGLGTVLLGLQLYSKMHVHIPAHRGIGIFVLVLSILQILAFFLRPNKDSKIRNLWNLYHGWFGRMALFFAALNIVLGIQAAGAGNDWKGGYGFLVSIILIAVIVLEVLAYLKRSEKRSLPSTFQMDSVGEATFPSNLPKG</sequence>
<dbReference type="Gene3D" id="1.20.120.1770">
    <property type="match status" value="1"/>
</dbReference>
<keyword evidence="6 8" id="KW-1133">Transmembrane helix</keyword>
<dbReference type="SUPFAM" id="SSF49344">
    <property type="entry name" value="CBD9-like"/>
    <property type="match status" value="1"/>
</dbReference>
<feature type="signal peptide" evidence="9">
    <location>
        <begin position="1"/>
        <end position="32"/>
    </location>
</feature>
<name>A0A8B8LAD9_ABRPR</name>
<comment type="subcellular location">
    <subcellularLocation>
        <location evidence="1">Membrane</location>
    </subcellularLocation>
</comment>
<dbReference type="GO" id="GO:0016020">
    <property type="term" value="C:membrane"/>
    <property type="evidence" value="ECO:0007669"/>
    <property type="project" value="UniProtKB-SubCell"/>
</dbReference>
<dbReference type="InterPro" id="IPR005018">
    <property type="entry name" value="DOMON_domain"/>
</dbReference>
<evidence type="ECO:0000256" key="4">
    <source>
        <dbReference type="ARBA" id="ARBA00022729"/>
    </source>
</evidence>